<keyword evidence="2" id="KW-1185">Reference proteome</keyword>
<evidence type="ECO:0000313" key="1">
    <source>
        <dbReference type="EMBL" id="KAI0037325.1"/>
    </source>
</evidence>
<dbReference type="EMBL" id="MU277077">
    <property type="protein sequence ID" value="KAI0037325.1"/>
    <property type="molecule type" value="Genomic_DNA"/>
</dbReference>
<feature type="non-terminal residue" evidence="1">
    <location>
        <position position="1"/>
    </location>
</feature>
<protein>
    <submittedName>
        <fullName evidence="1">Uncharacterized protein</fullName>
    </submittedName>
</protein>
<sequence>LPSSYSVKVQKHPLMEAATEIERSLREGQANDALDKLRAQLISSYSFYLYKKGSTHTQGVETRTKSMARRKDDAIARESTTYRRARQALVALGMADKAEEGKDEKYPSLTKADVKPFTVYTADAKLGDSKRRTSWIWSKFEKLLTS</sequence>
<accession>A0ACB8R093</accession>
<evidence type="ECO:0000313" key="2">
    <source>
        <dbReference type="Proteomes" id="UP000814033"/>
    </source>
</evidence>
<dbReference type="Proteomes" id="UP000814033">
    <property type="component" value="Unassembled WGS sequence"/>
</dbReference>
<reference evidence="1" key="2">
    <citation type="journal article" date="2022" name="New Phytol.">
        <title>Evolutionary transition to the ectomycorrhizal habit in the genomes of a hyperdiverse lineage of mushroom-forming fungi.</title>
        <authorList>
            <person name="Looney B."/>
            <person name="Miyauchi S."/>
            <person name="Morin E."/>
            <person name="Drula E."/>
            <person name="Courty P.E."/>
            <person name="Kohler A."/>
            <person name="Kuo A."/>
            <person name="LaButti K."/>
            <person name="Pangilinan J."/>
            <person name="Lipzen A."/>
            <person name="Riley R."/>
            <person name="Andreopoulos W."/>
            <person name="He G."/>
            <person name="Johnson J."/>
            <person name="Nolan M."/>
            <person name="Tritt A."/>
            <person name="Barry K.W."/>
            <person name="Grigoriev I.V."/>
            <person name="Nagy L.G."/>
            <person name="Hibbett D."/>
            <person name="Henrissat B."/>
            <person name="Matheny P.B."/>
            <person name="Labbe J."/>
            <person name="Martin F.M."/>
        </authorList>
    </citation>
    <scope>NUCLEOTIDE SEQUENCE</scope>
    <source>
        <strain evidence="1">FP105234-sp</strain>
    </source>
</reference>
<reference evidence="1" key="1">
    <citation type="submission" date="2021-02" db="EMBL/GenBank/DDBJ databases">
        <authorList>
            <consortium name="DOE Joint Genome Institute"/>
            <person name="Ahrendt S."/>
            <person name="Looney B.P."/>
            <person name="Miyauchi S."/>
            <person name="Morin E."/>
            <person name="Drula E."/>
            <person name="Courty P.E."/>
            <person name="Chicoki N."/>
            <person name="Fauchery L."/>
            <person name="Kohler A."/>
            <person name="Kuo A."/>
            <person name="Labutti K."/>
            <person name="Pangilinan J."/>
            <person name="Lipzen A."/>
            <person name="Riley R."/>
            <person name="Andreopoulos W."/>
            <person name="He G."/>
            <person name="Johnson J."/>
            <person name="Barry K.W."/>
            <person name="Grigoriev I.V."/>
            <person name="Nagy L."/>
            <person name="Hibbett D."/>
            <person name="Henrissat B."/>
            <person name="Matheny P.B."/>
            <person name="Labbe J."/>
            <person name="Martin F."/>
        </authorList>
    </citation>
    <scope>NUCLEOTIDE SEQUENCE</scope>
    <source>
        <strain evidence="1">FP105234-sp</strain>
    </source>
</reference>
<organism evidence="1 2">
    <name type="scientific">Auriscalpium vulgare</name>
    <dbReference type="NCBI Taxonomy" id="40419"/>
    <lineage>
        <taxon>Eukaryota</taxon>
        <taxon>Fungi</taxon>
        <taxon>Dikarya</taxon>
        <taxon>Basidiomycota</taxon>
        <taxon>Agaricomycotina</taxon>
        <taxon>Agaricomycetes</taxon>
        <taxon>Russulales</taxon>
        <taxon>Auriscalpiaceae</taxon>
        <taxon>Auriscalpium</taxon>
    </lineage>
</organism>
<name>A0ACB8R093_9AGAM</name>
<comment type="caution">
    <text evidence="1">The sequence shown here is derived from an EMBL/GenBank/DDBJ whole genome shotgun (WGS) entry which is preliminary data.</text>
</comment>
<proteinExistence type="predicted"/>
<gene>
    <name evidence="1" type="ORF">FA95DRAFT_1469227</name>
</gene>
<feature type="non-terminal residue" evidence="1">
    <location>
        <position position="146"/>
    </location>
</feature>